<dbReference type="Proteomes" id="UP001597040">
    <property type="component" value="Unassembled WGS sequence"/>
</dbReference>
<dbReference type="Gene3D" id="3.40.109.10">
    <property type="entry name" value="NADH Oxidase"/>
    <property type="match status" value="1"/>
</dbReference>
<organism evidence="2 3">
    <name type="scientific">Virgibacillus byunsanensis</name>
    <dbReference type="NCBI Taxonomy" id="570945"/>
    <lineage>
        <taxon>Bacteria</taxon>
        <taxon>Bacillati</taxon>
        <taxon>Bacillota</taxon>
        <taxon>Bacilli</taxon>
        <taxon>Bacillales</taxon>
        <taxon>Bacillaceae</taxon>
        <taxon>Virgibacillus</taxon>
    </lineage>
</organism>
<gene>
    <name evidence="2" type="ORF">ACFQ3N_11240</name>
</gene>
<dbReference type="EMBL" id="JBHTKJ010000028">
    <property type="protein sequence ID" value="MFD1038958.1"/>
    <property type="molecule type" value="Genomic_DNA"/>
</dbReference>
<dbReference type="SUPFAM" id="SSF55469">
    <property type="entry name" value="FMN-dependent nitroreductase-like"/>
    <property type="match status" value="1"/>
</dbReference>
<evidence type="ECO:0000313" key="3">
    <source>
        <dbReference type="Proteomes" id="UP001597040"/>
    </source>
</evidence>
<feature type="region of interest" description="Disordered" evidence="1">
    <location>
        <begin position="1"/>
        <end position="20"/>
    </location>
</feature>
<evidence type="ECO:0000256" key="1">
    <source>
        <dbReference type="SAM" id="MobiDB-lite"/>
    </source>
</evidence>
<keyword evidence="3" id="KW-1185">Reference proteome</keyword>
<evidence type="ECO:0000313" key="2">
    <source>
        <dbReference type="EMBL" id="MFD1038958.1"/>
    </source>
</evidence>
<protein>
    <recommendedName>
        <fullName evidence="4">Nitroreductase domain-containing protein</fullName>
    </recommendedName>
</protein>
<feature type="compositionally biased region" description="Basic and acidic residues" evidence="1">
    <location>
        <begin position="1"/>
        <end position="12"/>
    </location>
</feature>
<sequence length="52" mass="5876">MIMKEDVFDSRVSDQSYSDRPVDEETVDLLLKCATTAPSNRNMPLGIHCCEN</sequence>
<dbReference type="RefSeq" id="WP_390362440.1">
    <property type="nucleotide sequence ID" value="NZ_JBHTKJ010000028.1"/>
</dbReference>
<proteinExistence type="predicted"/>
<name>A0ABW3LLK9_9BACI</name>
<accession>A0ABW3LLK9</accession>
<dbReference type="InterPro" id="IPR000415">
    <property type="entry name" value="Nitroreductase-like"/>
</dbReference>
<comment type="caution">
    <text evidence="2">The sequence shown here is derived from an EMBL/GenBank/DDBJ whole genome shotgun (WGS) entry which is preliminary data.</text>
</comment>
<evidence type="ECO:0008006" key="4">
    <source>
        <dbReference type="Google" id="ProtNLM"/>
    </source>
</evidence>
<reference evidence="3" key="1">
    <citation type="journal article" date="2019" name="Int. J. Syst. Evol. Microbiol.">
        <title>The Global Catalogue of Microorganisms (GCM) 10K type strain sequencing project: providing services to taxonomists for standard genome sequencing and annotation.</title>
        <authorList>
            <consortium name="The Broad Institute Genomics Platform"/>
            <consortium name="The Broad Institute Genome Sequencing Center for Infectious Disease"/>
            <person name="Wu L."/>
            <person name="Ma J."/>
        </authorList>
    </citation>
    <scope>NUCLEOTIDE SEQUENCE [LARGE SCALE GENOMIC DNA]</scope>
    <source>
        <strain evidence="3">CCUG 56754</strain>
    </source>
</reference>